<comment type="subunit">
    <text evidence="2 10">Heterotrimer of A, B and C subunits.</text>
</comment>
<dbReference type="GO" id="GO:0005524">
    <property type="term" value="F:ATP binding"/>
    <property type="evidence" value="ECO:0007669"/>
    <property type="project" value="UniProtKB-KW"/>
</dbReference>
<comment type="catalytic activity">
    <reaction evidence="9 10">
        <text>L-glutamyl-tRNA(Gln) + L-glutamine + ATP + H2O = L-glutaminyl-tRNA(Gln) + L-glutamate + ADP + phosphate + H(+)</text>
        <dbReference type="Rhea" id="RHEA:17521"/>
        <dbReference type="Rhea" id="RHEA-COMP:9681"/>
        <dbReference type="Rhea" id="RHEA-COMP:9684"/>
        <dbReference type="ChEBI" id="CHEBI:15377"/>
        <dbReference type="ChEBI" id="CHEBI:15378"/>
        <dbReference type="ChEBI" id="CHEBI:29985"/>
        <dbReference type="ChEBI" id="CHEBI:30616"/>
        <dbReference type="ChEBI" id="CHEBI:43474"/>
        <dbReference type="ChEBI" id="CHEBI:58359"/>
        <dbReference type="ChEBI" id="CHEBI:78520"/>
        <dbReference type="ChEBI" id="CHEBI:78521"/>
        <dbReference type="ChEBI" id="CHEBI:456216"/>
        <dbReference type="EC" id="6.3.5.7"/>
    </reaction>
</comment>
<dbReference type="GO" id="GO:0016740">
    <property type="term" value="F:transferase activity"/>
    <property type="evidence" value="ECO:0007669"/>
    <property type="project" value="UniProtKB-KW"/>
</dbReference>
<dbReference type="SUPFAM" id="SSF75304">
    <property type="entry name" value="Amidase signature (AS) enzymes"/>
    <property type="match status" value="1"/>
</dbReference>
<keyword evidence="7 10" id="KW-0067">ATP-binding</keyword>
<dbReference type="InterPro" id="IPR036928">
    <property type="entry name" value="AS_sf"/>
</dbReference>
<keyword evidence="8 10" id="KW-0648">Protein biosynthesis</keyword>
<dbReference type="EC" id="6.3.5.7" evidence="3 10"/>
<evidence type="ECO:0000256" key="6">
    <source>
        <dbReference type="ARBA" id="ARBA00022741"/>
    </source>
</evidence>
<dbReference type="InterPro" id="IPR000120">
    <property type="entry name" value="Amidase"/>
</dbReference>
<dbReference type="PANTHER" id="PTHR11895:SF151">
    <property type="entry name" value="GLUTAMYL-TRNA(GLN) AMIDOTRANSFERASE SUBUNIT A"/>
    <property type="match status" value="1"/>
</dbReference>
<dbReference type="NCBIfam" id="TIGR00132">
    <property type="entry name" value="gatA"/>
    <property type="match status" value="1"/>
</dbReference>
<dbReference type="Proteomes" id="UP000504724">
    <property type="component" value="Chromosome"/>
</dbReference>
<feature type="domain" description="Amidase" evidence="11">
    <location>
        <begin position="23"/>
        <end position="464"/>
    </location>
</feature>
<keyword evidence="5 10" id="KW-0436">Ligase</keyword>
<comment type="function">
    <text evidence="10">Allows the formation of correctly charged Gln-tRNA(Gln) through the transamidation of misacylated Glu-tRNA(Gln) in organisms which lack glutaminyl-tRNA synthetase. The reaction takes place in the presence of glutamine and ATP through an activated gamma-phospho-Glu-tRNA(Gln).</text>
</comment>
<protein>
    <recommendedName>
        <fullName evidence="4 10">Glutamyl-tRNA(Gln) amidotransferase subunit A</fullName>
        <shortName evidence="10">Glu-ADT subunit A</shortName>
        <ecNumber evidence="3 10">6.3.5.7</ecNumber>
    </recommendedName>
</protein>
<feature type="active site" description="Acyl-ester intermediate" evidence="10">
    <location>
        <position position="176"/>
    </location>
</feature>
<evidence type="ECO:0000256" key="10">
    <source>
        <dbReference type="HAMAP-Rule" id="MF_00120"/>
    </source>
</evidence>
<organism evidence="12 13">
    <name type="scientific">Thiomicrorhabdus xiamenensis</name>
    <dbReference type="NCBI Taxonomy" id="2739063"/>
    <lineage>
        <taxon>Bacteria</taxon>
        <taxon>Pseudomonadati</taxon>
        <taxon>Pseudomonadota</taxon>
        <taxon>Gammaproteobacteria</taxon>
        <taxon>Thiotrichales</taxon>
        <taxon>Piscirickettsiaceae</taxon>
        <taxon>Thiomicrorhabdus</taxon>
    </lineage>
</organism>
<reference evidence="12 13" key="1">
    <citation type="submission" date="2020-05" db="EMBL/GenBank/DDBJ databases">
        <title>Thiomicrorhabdus sediminis sp.nov. and Thiomicrorhabdus xiamenensis sp.nov., novel sulfur-oxidizing bacteria isolated from coastal sediment.</title>
        <authorList>
            <person name="Liu X."/>
        </authorList>
    </citation>
    <scope>NUCLEOTIDE SEQUENCE [LARGE SCALE GENOMIC DNA]</scope>
    <source>
        <strain evidence="12 13">G2</strain>
    </source>
</reference>
<dbReference type="AlphaFoldDB" id="A0A7D4NR25"/>
<dbReference type="InterPro" id="IPR023631">
    <property type="entry name" value="Amidase_dom"/>
</dbReference>
<evidence type="ECO:0000256" key="5">
    <source>
        <dbReference type="ARBA" id="ARBA00022598"/>
    </source>
</evidence>
<gene>
    <name evidence="10 12" type="primary">gatA</name>
    <name evidence="12" type="ORF">HQN79_08870</name>
</gene>
<dbReference type="GO" id="GO:0030956">
    <property type="term" value="C:glutamyl-tRNA(Gln) amidotransferase complex"/>
    <property type="evidence" value="ECO:0007669"/>
    <property type="project" value="InterPro"/>
</dbReference>
<evidence type="ECO:0000256" key="7">
    <source>
        <dbReference type="ARBA" id="ARBA00022840"/>
    </source>
</evidence>
<evidence type="ECO:0000313" key="13">
    <source>
        <dbReference type="Proteomes" id="UP000504724"/>
    </source>
</evidence>
<proteinExistence type="inferred from homology"/>
<name>A0A7D4NR25_9GAMM</name>
<keyword evidence="13" id="KW-1185">Reference proteome</keyword>
<keyword evidence="12" id="KW-0808">Transferase</keyword>
<dbReference type="PROSITE" id="PS00571">
    <property type="entry name" value="AMIDASES"/>
    <property type="match status" value="1"/>
</dbReference>
<dbReference type="GO" id="GO:0050567">
    <property type="term" value="F:glutaminyl-tRNA synthase (glutamine-hydrolyzing) activity"/>
    <property type="evidence" value="ECO:0007669"/>
    <property type="project" value="UniProtKB-UniRule"/>
</dbReference>
<dbReference type="GO" id="GO:0006412">
    <property type="term" value="P:translation"/>
    <property type="evidence" value="ECO:0007669"/>
    <property type="project" value="UniProtKB-UniRule"/>
</dbReference>
<sequence length="485" mass="52356">MLHTLSVKQMSEKLHAGEISSVELTQHYLDRISQFDPELNAYVTVTPELALEMAREADERLKNGSAGVLTGIPVAHKDIFCTDGVKTSCSSKMLDNFIAPYDAHVVALLKKAGMPILGKTNMDEFAMGSSSESSYYGPTKNPWDLNAVPGGSSGGAAAVIAANLAPMATGTDTGGSIRQPASFCGITGIKPTYGTVSRFGIIAYASSFDQAGPMTRSAEESAWMLNAMSAFDQRDSTCLEMERPDFAANLGDSLQGLKVGVPAEYFGDGLDPEVEKVVKDAIAEIEKLGATTVPVSLPNKDLAVPSYYVLAPAEASSNLSRYDGVRFGYRCENPADLQDLYKRSRAEGFGAEVKRRIMVGAYALSAGYYDAYYLKAQRLRRMVRDDFTNAFEQCDVIMGPVAPTPAFNIGEKTDDPTSMYLADLYTIPVNLGGFPGMSVPAGFANGRPVGLHIVGPYFSEAKLLNIGHQFQQVTDWHKQTPAQYQ</sequence>
<evidence type="ECO:0000256" key="3">
    <source>
        <dbReference type="ARBA" id="ARBA00012739"/>
    </source>
</evidence>
<accession>A0A7D4NR25</accession>
<evidence type="ECO:0000256" key="1">
    <source>
        <dbReference type="ARBA" id="ARBA00008069"/>
    </source>
</evidence>
<keyword evidence="6 10" id="KW-0547">Nucleotide-binding</keyword>
<evidence type="ECO:0000313" key="12">
    <source>
        <dbReference type="EMBL" id="QKI89671.1"/>
    </source>
</evidence>
<evidence type="ECO:0000256" key="4">
    <source>
        <dbReference type="ARBA" id="ARBA00014428"/>
    </source>
</evidence>
<dbReference type="HAMAP" id="MF_00120">
    <property type="entry name" value="GatA"/>
    <property type="match status" value="1"/>
</dbReference>
<dbReference type="InterPro" id="IPR020556">
    <property type="entry name" value="Amidase_CS"/>
</dbReference>
<dbReference type="Pfam" id="PF01425">
    <property type="entry name" value="Amidase"/>
    <property type="match status" value="1"/>
</dbReference>
<evidence type="ECO:0000259" key="11">
    <source>
        <dbReference type="Pfam" id="PF01425"/>
    </source>
</evidence>
<comment type="similarity">
    <text evidence="1 10">Belongs to the amidase family. GatA subfamily.</text>
</comment>
<dbReference type="RefSeq" id="WP_173285715.1">
    <property type="nucleotide sequence ID" value="NZ_CP054020.1"/>
</dbReference>
<dbReference type="Gene3D" id="3.90.1300.10">
    <property type="entry name" value="Amidase signature (AS) domain"/>
    <property type="match status" value="1"/>
</dbReference>
<dbReference type="EMBL" id="CP054020">
    <property type="protein sequence ID" value="QKI89671.1"/>
    <property type="molecule type" value="Genomic_DNA"/>
</dbReference>
<dbReference type="PANTHER" id="PTHR11895">
    <property type="entry name" value="TRANSAMIDASE"/>
    <property type="match status" value="1"/>
</dbReference>
<feature type="active site" description="Charge relay system" evidence="10">
    <location>
        <position position="152"/>
    </location>
</feature>
<evidence type="ECO:0000256" key="9">
    <source>
        <dbReference type="ARBA" id="ARBA00047407"/>
    </source>
</evidence>
<feature type="active site" description="Charge relay system" evidence="10">
    <location>
        <position position="77"/>
    </location>
</feature>
<evidence type="ECO:0000256" key="8">
    <source>
        <dbReference type="ARBA" id="ARBA00022917"/>
    </source>
</evidence>
<dbReference type="InterPro" id="IPR004412">
    <property type="entry name" value="GatA"/>
</dbReference>
<evidence type="ECO:0000256" key="2">
    <source>
        <dbReference type="ARBA" id="ARBA00011123"/>
    </source>
</evidence>
<dbReference type="KEGG" id="txa:HQN79_08870"/>